<dbReference type="Proteomes" id="UP001225072">
    <property type="component" value="Unassembled WGS sequence"/>
</dbReference>
<dbReference type="RefSeq" id="WP_307450342.1">
    <property type="nucleotide sequence ID" value="NZ_JAUTAL010000001.1"/>
</dbReference>
<feature type="chain" id="PRO_5046117134" evidence="2">
    <location>
        <begin position="23"/>
        <end position="119"/>
    </location>
</feature>
<gene>
    <name evidence="3" type="ORF">QE404_002218</name>
</gene>
<proteinExistence type="predicted"/>
<feature type="signal peptide" evidence="2">
    <location>
        <begin position="1"/>
        <end position="22"/>
    </location>
</feature>
<protein>
    <submittedName>
        <fullName evidence="3">Low-complexity protein</fullName>
    </submittedName>
</protein>
<organism evidence="3 4">
    <name type="scientific">Chryseobacterium camelliae</name>
    <dbReference type="NCBI Taxonomy" id="1265445"/>
    <lineage>
        <taxon>Bacteria</taxon>
        <taxon>Pseudomonadati</taxon>
        <taxon>Bacteroidota</taxon>
        <taxon>Flavobacteriia</taxon>
        <taxon>Flavobacteriales</taxon>
        <taxon>Weeksellaceae</taxon>
        <taxon>Chryseobacterium group</taxon>
        <taxon>Chryseobacterium</taxon>
    </lineage>
</organism>
<feature type="region of interest" description="Disordered" evidence="1">
    <location>
        <begin position="39"/>
        <end position="119"/>
    </location>
</feature>
<evidence type="ECO:0000313" key="4">
    <source>
        <dbReference type="Proteomes" id="UP001225072"/>
    </source>
</evidence>
<dbReference type="EMBL" id="JAUTAL010000001">
    <property type="protein sequence ID" value="MDQ1097071.1"/>
    <property type="molecule type" value="Genomic_DNA"/>
</dbReference>
<comment type="caution">
    <text evidence="3">The sequence shown here is derived from an EMBL/GenBank/DDBJ whole genome shotgun (WGS) entry which is preliminary data.</text>
</comment>
<keyword evidence="4" id="KW-1185">Reference proteome</keyword>
<accession>A0ABU0TJ93</accession>
<evidence type="ECO:0000256" key="1">
    <source>
        <dbReference type="SAM" id="MobiDB-lite"/>
    </source>
</evidence>
<reference evidence="3 4" key="1">
    <citation type="submission" date="2023-07" db="EMBL/GenBank/DDBJ databases">
        <title>Functional and genomic diversity of the sorghum phyllosphere microbiome.</title>
        <authorList>
            <person name="Shade A."/>
        </authorList>
    </citation>
    <scope>NUCLEOTIDE SEQUENCE [LARGE SCALE GENOMIC DNA]</scope>
    <source>
        <strain evidence="3 4">SORGH_AS_1064</strain>
    </source>
</reference>
<evidence type="ECO:0000313" key="3">
    <source>
        <dbReference type="EMBL" id="MDQ1097071.1"/>
    </source>
</evidence>
<sequence>MNSKTKSILVGAAILGSFTTSAKSFSSLGNGYEVRTSLSGNSVDLKNISDGKCGDKNSKDGKCGEGKCGGKKSEGKTKDSKCGGNKAQGKTKDSKCGEGKCGGKTTTGKAKATPATTKK</sequence>
<evidence type="ECO:0000256" key="2">
    <source>
        <dbReference type="SAM" id="SignalP"/>
    </source>
</evidence>
<name>A0ABU0TJ93_9FLAO</name>
<feature type="compositionally biased region" description="Basic and acidic residues" evidence="1">
    <location>
        <begin position="47"/>
        <end position="65"/>
    </location>
</feature>
<feature type="compositionally biased region" description="Low complexity" evidence="1">
    <location>
        <begin position="103"/>
        <end position="119"/>
    </location>
</feature>
<keyword evidence="2" id="KW-0732">Signal</keyword>
<feature type="compositionally biased region" description="Basic and acidic residues" evidence="1">
    <location>
        <begin position="71"/>
        <end position="81"/>
    </location>
</feature>